<keyword evidence="2" id="KW-1003">Cell membrane</keyword>
<dbReference type="GO" id="GO:0005886">
    <property type="term" value="C:plasma membrane"/>
    <property type="evidence" value="ECO:0007669"/>
    <property type="project" value="UniProtKB-SubCell"/>
</dbReference>
<feature type="transmembrane region" description="Helical" evidence="6">
    <location>
        <begin position="146"/>
        <end position="173"/>
    </location>
</feature>
<feature type="transmembrane region" description="Helical" evidence="6">
    <location>
        <begin position="251"/>
        <end position="274"/>
    </location>
</feature>
<name>A0A6J4LH48_9SPHI</name>
<comment type="subcellular location">
    <subcellularLocation>
        <location evidence="1">Cell membrane</location>
        <topology evidence="1">Multi-pass membrane protein</topology>
    </subcellularLocation>
</comment>
<dbReference type="PANTHER" id="PTHR30213:SF1">
    <property type="entry name" value="INNER MEMBRANE PROTEIN YHJD"/>
    <property type="match status" value="1"/>
</dbReference>
<feature type="transmembrane region" description="Helical" evidence="6">
    <location>
        <begin position="99"/>
        <end position="120"/>
    </location>
</feature>
<dbReference type="AlphaFoldDB" id="A0A6J4LH48"/>
<protein>
    <submittedName>
        <fullName evidence="7">Ribonuclease BN</fullName>
        <ecNumber evidence="7">3.1.-.-</ecNumber>
    </submittedName>
</protein>
<dbReference type="EC" id="3.1.-.-" evidence="7"/>
<dbReference type="GO" id="GO:0016787">
    <property type="term" value="F:hydrolase activity"/>
    <property type="evidence" value="ECO:0007669"/>
    <property type="project" value="UniProtKB-KW"/>
</dbReference>
<evidence type="ECO:0000256" key="5">
    <source>
        <dbReference type="ARBA" id="ARBA00023136"/>
    </source>
</evidence>
<reference evidence="7" key="1">
    <citation type="submission" date="2020-02" db="EMBL/GenBank/DDBJ databases">
        <authorList>
            <person name="Meier V. D."/>
        </authorList>
    </citation>
    <scope>NUCLEOTIDE SEQUENCE</scope>
    <source>
        <strain evidence="7">AVDCRST_MAG56</strain>
    </source>
</reference>
<feature type="transmembrane region" description="Helical" evidence="6">
    <location>
        <begin position="220"/>
        <end position="239"/>
    </location>
</feature>
<dbReference type="EMBL" id="CADCTQ010000621">
    <property type="protein sequence ID" value="CAA9331504.1"/>
    <property type="molecule type" value="Genomic_DNA"/>
</dbReference>
<dbReference type="PANTHER" id="PTHR30213">
    <property type="entry name" value="INNER MEMBRANE PROTEIN YHJD"/>
    <property type="match status" value="1"/>
</dbReference>
<feature type="transmembrane region" description="Helical" evidence="6">
    <location>
        <begin position="33"/>
        <end position="60"/>
    </location>
</feature>
<keyword evidence="4 6" id="KW-1133">Transmembrane helix</keyword>
<sequence length="306" mass="34686">MRIKTLDAPPGRSFRQVFVMAYKELNYNDPLRLGAATAFFTIFSLPAILLVAVTALGIVFNKEIISGEIFKEIRDVVGEGATRQVRLVFRNMEDLVWNWVYTVVGFLFLIFIATTLFIVVQRSINQLWNVQVKEGQRALAHLRHRFTALLLILVSGSLVVAALVADVFLAFAWDWLQKSTPDYGVFVLLLLNQVITLGIIAVWFALLFRYLPDAWVPWRAIWFGAALTAVLFSVGKFILRQLLVNSNINSIYGAAGSVILLLLFIFYSSFILYYGAAFTKAYAEYAGLPFLVKPFAEEYEIRMVEK</sequence>
<evidence type="ECO:0000256" key="1">
    <source>
        <dbReference type="ARBA" id="ARBA00004651"/>
    </source>
</evidence>
<feature type="transmembrane region" description="Helical" evidence="6">
    <location>
        <begin position="185"/>
        <end position="208"/>
    </location>
</feature>
<evidence type="ECO:0000256" key="6">
    <source>
        <dbReference type="SAM" id="Phobius"/>
    </source>
</evidence>
<keyword evidence="5 6" id="KW-0472">Membrane</keyword>
<organism evidence="7">
    <name type="scientific">uncultured Cytophagales bacterium</name>
    <dbReference type="NCBI Taxonomy" id="158755"/>
    <lineage>
        <taxon>Bacteria</taxon>
        <taxon>Pseudomonadati</taxon>
        <taxon>Bacteroidota</taxon>
        <taxon>Sphingobacteriia</taxon>
        <taxon>Sphingobacteriales</taxon>
        <taxon>environmental samples</taxon>
    </lineage>
</organism>
<gene>
    <name evidence="7" type="ORF">AVDCRST_MAG56-7822</name>
</gene>
<evidence type="ECO:0000256" key="2">
    <source>
        <dbReference type="ARBA" id="ARBA00022475"/>
    </source>
</evidence>
<evidence type="ECO:0000256" key="3">
    <source>
        <dbReference type="ARBA" id="ARBA00022692"/>
    </source>
</evidence>
<dbReference type="InterPro" id="IPR017039">
    <property type="entry name" value="Virul_fac_BrkB"/>
</dbReference>
<proteinExistence type="predicted"/>
<accession>A0A6J4LH48</accession>
<evidence type="ECO:0000256" key="4">
    <source>
        <dbReference type="ARBA" id="ARBA00022989"/>
    </source>
</evidence>
<dbReference type="PIRSF" id="PIRSF035875">
    <property type="entry name" value="RNase_BN"/>
    <property type="match status" value="1"/>
</dbReference>
<keyword evidence="7" id="KW-0378">Hydrolase</keyword>
<evidence type="ECO:0000313" key="7">
    <source>
        <dbReference type="EMBL" id="CAA9331504.1"/>
    </source>
</evidence>
<dbReference type="Pfam" id="PF03631">
    <property type="entry name" value="Virul_fac_BrkB"/>
    <property type="match status" value="1"/>
</dbReference>
<keyword evidence="3 6" id="KW-0812">Transmembrane</keyword>